<feature type="domain" description="TSP C-terminal" evidence="2">
    <location>
        <begin position="15"/>
        <end position="208"/>
    </location>
</feature>
<evidence type="ECO:0000259" key="2">
    <source>
        <dbReference type="PROSITE" id="PS51236"/>
    </source>
</evidence>
<sequence>MKKLFALVAVLGLSSQVNATPIDLSNWTETPGGDWTLAADGSSVFQSTNGQPTYFLSENTYINTEFNGTFGVETSSDDDYIGFVFGYNNSDDYLLFDWKQGEQSSAYSGFTLSQISGSNVDLWRHSGSDLTVLASDYTTRDSFKGWLDNTSYNFTLDFTSSGIRIDIDGSTIFDVDGSFSDGKFGFYNYSQSQVRYSGFEETVSETVPEPSTLAIFALGIMGLAVRRFRK</sequence>
<dbReference type="PANTHER" id="PTHR10199">
    <property type="entry name" value="THROMBOSPONDIN"/>
    <property type="match status" value="1"/>
</dbReference>
<dbReference type="InterPro" id="IPR013424">
    <property type="entry name" value="Ice-binding_C"/>
</dbReference>
<dbReference type="InterPro" id="IPR008859">
    <property type="entry name" value="Thrombospondin_C"/>
</dbReference>
<dbReference type="InterPro" id="IPR013320">
    <property type="entry name" value="ConA-like_dom_sf"/>
</dbReference>
<evidence type="ECO:0000313" key="3">
    <source>
        <dbReference type="EMBL" id="WDE12054.1"/>
    </source>
</evidence>
<dbReference type="Proteomes" id="UP001215231">
    <property type="component" value="Chromosome"/>
</dbReference>
<dbReference type="Pfam" id="PF07589">
    <property type="entry name" value="PEP-CTERM"/>
    <property type="match status" value="1"/>
</dbReference>
<dbReference type="PROSITE" id="PS51236">
    <property type="entry name" value="TSP_CTER"/>
    <property type="match status" value="1"/>
</dbReference>
<accession>A0ABY7VFV8</accession>
<organism evidence="3 4">
    <name type="scientific">Thalassomonas haliotis</name>
    <dbReference type="NCBI Taxonomy" id="485448"/>
    <lineage>
        <taxon>Bacteria</taxon>
        <taxon>Pseudomonadati</taxon>
        <taxon>Pseudomonadota</taxon>
        <taxon>Gammaproteobacteria</taxon>
        <taxon>Alteromonadales</taxon>
        <taxon>Colwelliaceae</taxon>
        <taxon>Thalassomonas</taxon>
    </lineage>
</organism>
<dbReference type="SUPFAM" id="SSF49899">
    <property type="entry name" value="Concanavalin A-like lectins/glucanases"/>
    <property type="match status" value="1"/>
</dbReference>
<gene>
    <name evidence="3" type="ORF">H3N35_00745</name>
</gene>
<name>A0ABY7VFV8_9GAMM</name>
<feature type="signal peptide" evidence="1">
    <location>
        <begin position="1"/>
        <end position="19"/>
    </location>
</feature>
<reference evidence="3 4" key="1">
    <citation type="journal article" date="2022" name="Mar. Drugs">
        <title>Bioassay-Guided Fractionation Leads to the Detection of Cholic Acid Generated by the Rare Thalassomonas sp.</title>
        <authorList>
            <person name="Pheiffer F."/>
            <person name="Schneider Y.K."/>
            <person name="Hansen E.H."/>
            <person name="Andersen J.H."/>
            <person name="Isaksson J."/>
            <person name="Busche T."/>
            <person name="R C."/>
            <person name="Kalinowski J."/>
            <person name="Zyl L.V."/>
            <person name="Trindade M."/>
        </authorList>
    </citation>
    <scope>NUCLEOTIDE SEQUENCE [LARGE SCALE GENOMIC DNA]</scope>
    <source>
        <strain evidence="3 4">A5K-61T</strain>
    </source>
</reference>
<proteinExistence type="predicted"/>
<keyword evidence="4" id="KW-1185">Reference proteome</keyword>
<dbReference type="Gene3D" id="2.60.120.200">
    <property type="match status" value="1"/>
</dbReference>
<evidence type="ECO:0000313" key="4">
    <source>
        <dbReference type="Proteomes" id="UP001215231"/>
    </source>
</evidence>
<evidence type="ECO:0000256" key="1">
    <source>
        <dbReference type="SAM" id="SignalP"/>
    </source>
</evidence>
<keyword evidence="1" id="KW-0732">Signal</keyword>
<feature type="chain" id="PRO_5045229563" evidence="1">
    <location>
        <begin position="20"/>
        <end position="230"/>
    </location>
</feature>
<dbReference type="PANTHER" id="PTHR10199:SF100">
    <property type="entry name" value="THROMBOSPONDIN, ISOFORM A"/>
    <property type="match status" value="1"/>
</dbReference>
<dbReference type="RefSeq" id="WP_274052305.1">
    <property type="nucleotide sequence ID" value="NZ_CP059693.1"/>
</dbReference>
<protein>
    <submittedName>
        <fullName evidence="3">PEP-CTERM sorting domain-containing protein</fullName>
    </submittedName>
</protein>
<dbReference type="EMBL" id="CP059693">
    <property type="protein sequence ID" value="WDE12054.1"/>
    <property type="molecule type" value="Genomic_DNA"/>
</dbReference>
<dbReference type="NCBIfam" id="TIGR02595">
    <property type="entry name" value="PEP_CTERM"/>
    <property type="match status" value="1"/>
</dbReference>
<dbReference type="Pfam" id="PF05735">
    <property type="entry name" value="TSP_C"/>
    <property type="match status" value="1"/>
</dbReference>